<evidence type="ECO:0000256" key="6">
    <source>
        <dbReference type="ARBA" id="ARBA00024199"/>
    </source>
</evidence>
<feature type="region of interest" description="Disordered" evidence="7">
    <location>
        <begin position="58"/>
        <end position="152"/>
    </location>
</feature>
<evidence type="ECO:0000313" key="8">
    <source>
        <dbReference type="EMBL" id="EFH53487.1"/>
    </source>
</evidence>
<evidence type="ECO:0000313" key="9">
    <source>
        <dbReference type="Proteomes" id="UP000008694"/>
    </source>
</evidence>
<dbReference type="GO" id="GO:0009736">
    <property type="term" value="P:cytokinin-activated signaling pathway"/>
    <property type="evidence" value="ECO:0007669"/>
    <property type="project" value="UniProtKB-KW"/>
</dbReference>
<protein>
    <submittedName>
        <fullName evidence="8">Uncharacterized protein</fullName>
    </submittedName>
</protein>
<evidence type="ECO:0000256" key="2">
    <source>
        <dbReference type="ARBA" id="ARBA00022490"/>
    </source>
</evidence>
<comment type="similarity">
    <text evidence="6">Belongs to the SOFL plant protein family.</text>
</comment>
<dbReference type="GO" id="GO:0009691">
    <property type="term" value="P:cytokinin biosynthetic process"/>
    <property type="evidence" value="ECO:0007669"/>
    <property type="project" value="UniProtKB-KW"/>
</dbReference>
<keyword evidence="2" id="KW-0963">Cytoplasm</keyword>
<evidence type="ECO:0000256" key="5">
    <source>
        <dbReference type="ARBA" id="ARBA00023242"/>
    </source>
</evidence>
<dbReference type="PANTHER" id="PTHR33347">
    <property type="entry name" value="OSJNBA0091C07.3 PROTEIN"/>
    <property type="match status" value="1"/>
</dbReference>
<evidence type="ECO:0000256" key="7">
    <source>
        <dbReference type="SAM" id="MobiDB-lite"/>
    </source>
</evidence>
<proteinExistence type="inferred from homology"/>
<dbReference type="GO" id="GO:0005737">
    <property type="term" value="C:cytoplasm"/>
    <property type="evidence" value="ECO:0007669"/>
    <property type="project" value="UniProtKB-SubCell"/>
</dbReference>
<evidence type="ECO:0000256" key="1">
    <source>
        <dbReference type="ARBA" id="ARBA00004496"/>
    </source>
</evidence>
<feature type="compositionally biased region" description="Polar residues" evidence="7">
    <location>
        <begin position="85"/>
        <end position="94"/>
    </location>
</feature>
<accession>D7LP73</accession>
<evidence type="ECO:0000256" key="3">
    <source>
        <dbReference type="ARBA" id="ARBA00022712"/>
    </source>
</evidence>
<dbReference type="InterPro" id="IPR044670">
    <property type="entry name" value="SOFL"/>
</dbReference>
<feature type="region of interest" description="Disordered" evidence="7">
    <location>
        <begin position="20"/>
        <end position="42"/>
    </location>
</feature>
<keyword evidence="9" id="KW-1185">Reference proteome</keyword>
<evidence type="ECO:0000256" key="4">
    <source>
        <dbReference type="ARBA" id="ARBA00022864"/>
    </source>
</evidence>
<feature type="compositionally biased region" description="Basic and acidic residues" evidence="7">
    <location>
        <begin position="120"/>
        <end position="129"/>
    </location>
</feature>
<dbReference type="STRING" id="81972.D7LP73"/>
<dbReference type="Proteomes" id="UP000008694">
    <property type="component" value="Unassembled WGS sequence"/>
</dbReference>
<dbReference type="eggNOG" id="ENOG502S95J">
    <property type="taxonomic scope" value="Eukaryota"/>
</dbReference>
<dbReference type="Gramene" id="fgenesh1_pm.C_scaffold_5000593">
    <property type="protein sequence ID" value="fgenesh1_pm.C_scaffold_5000593"/>
    <property type="gene ID" value="fgenesh1_pm.C_scaffold_5000593"/>
</dbReference>
<reference evidence="9" key="1">
    <citation type="journal article" date="2011" name="Nat. Genet.">
        <title>The Arabidopsis lyrata genome sequence and the basis of rapid genome size change.</title>
        <authorList>
            <person name="Hu T.T."/>
            <person name="Pattyn P."/>
            <person name="Bakker E.G."/>
            <person name="Cao J."/>
            <person name="Cheng J.-F."/>
            <person name="Clark R.M."/>
            <person name="Fahlgren N."/>
            <person name="Fawcett J.A."/>
            <person name="Grimwood J."/>
            <person name="Gundlach H."/>
            <person name="Haberer G."/>
            <person name="Hollister J.D."/>
            <person name="Ossowski S."/>
            <person name="Ottilar R.P."/>
            <person name="Salamov A.A."/>
            <person name="Schneeberger K."/>
            <person name="Spannagl M."/>
            <person name="Wang X."/>
            <person name="Yang L."/>
            <person name="Nasrallah M.E."/>
            <person name="Bergelson J."/>
            <person name="Carrington J.C."/>
            <person name="Gaut B.S."/>
            <person name="Schmutz J."/>
            <person name="Mayer K.F.X."/>
            <person name="Van de Peer Y."/>
            <person name="Grigoriev I.V."/>
            <person name="Nordborg M."/>
            <person name="Weigel D."/>
            <person name="Guo Y.-L."/>
        </authorList>
    </citation>
    <scope>NUCLEOTIDE SEQUENCE [LARGE SCALE GENOMIC DNA]</scope>
    <source>
        <strain evidence="9">cv. MN47</strain>
    </source>
</reference>
<sequence length="152" mass="17698">MHDHNMFYNMIRVLESSMEREECNSSESGWTTYISSPLEEEEEEVIDEVYYEGHSIEKDRRKFANEYENNKDSDDSMASDASSGPGYQQYPQTNDRGKRREGLAVRNGKGESNNTSNDAYLHHIDDKNSGNHISRKKEKKKIENKSRSHKKK</sequence>
<dbReference type="PANTHER" id="PTHR33347:SF27">
    <property type="entry name" value="PROTEIN SOB FIVE-LIKE 3-RELATED"/>
    <property type="match status" value="1"/>
</dbReference>
<feature type="compositionally biased region" description="Basic and acidic residues" evidence="7">
    <location>
        <begin position="58"/>
        <end position="74"/>
    </location>
</feature>
<dbReference type="AlphaFoldDB" id="D7LP73"/>
<comment type="subcellular location">
    <subcellularLocation>
        <location evidence="1">Cytoplasm</location>
    </subcellularLocation>
</comment>
<dbReference type="HOGENOM" id="CLU_111434_1_0_1"/>
<organism evidence="9">
    <name type="scientific">Arabidopsis lyrata subsp. lyrata</name>
    <name type="common">Lyre-leaved rock-cress</name>
    <dbReference type="NCBI Taxonomy" id="81972"/>
    <lineage>
        <taxon>Eukaryota</taxon>
        <taxon>Viridiplantae</taxon>
        <taxon>Streptophyta</taxon>
        <taxon>Embryophyta</taxon>
        <taxon>Tracheophyta</taxon>
        <taxon>Spermatophyta</taxon>
        <taxon>Magnoliopsida</taxon>
        <taxon>eudicotyledons</taxon>
        <taxon>Gunneridae</taxon>
        <taxon>Pentapetalae</taxon>
        <taxon>rosids</taxon>
        <taxon>malvids</taxon>
        <taxon>Brassicales</taxon>
        <taxon>Brassicaceae</taxon>
        <taxon>Camelineae</taxon>
        <taxon>Arabidopsis</taxon>
    </lineage>
</organism>
<keyword evidence="5" id="KW-0539">Nucleus</keyword>
<feature type="compositionally biased region" description="Polar residues" evidence="7">
    <location>
        <begin position="25"/>
        <end position="35"/>
    </location>
</feature>
<gene>
    <name evidence="8" type="ORF">ARALYDRAFT_323049</name>
</gene>
<keyword evidence="3" id="KW-0203">Cytokinin biosynthesis</keyword>
<dbReference type="EMBL" id="GL348717">
    <property type="protein sequence ID" value="EFH53487.1"/>
    <property type="molecule type" value="Genomic_DNA"/>
</dbReference>
<name>D7LP73_ARALL</name>
<keyword evidence="4" id="KW-0932">Cytokinin signaling pathway</keyword>